<dbReference type="GO" id="GO:0046872">
    <property type="term" value="F:metal ion binding"/>
    <property type="evidence" value="ECO:0007669"/>
    <property type="project" value="UniProtKB-KW"/>
</dbReference>
<keyword evidence="4" id="KW-0479">Metal-binding</keyword>
<dbReference type="InterPro" id="IPR002579">
    <property type="entry name" value="Met_Sox_Rdtase_MsrB_dom"/>
</dbReference>
<sequence length="145" mass="16339">MCHILDEKEDAMRDKIIRTDSEWRARLSDLAYKVTRKHGTERAFTHDDFPKAPGRFHCICCDAPLFDQADKFDSGTGWPSFTRPVATGALGEQTDRSFFMKRTEVHCARCDAHLGHVFPDGPAPTGLRYCINGVALSFCKDQSTI</sequence>
<dbReference type="GO" id="GO:0005737">
    <property type="term" value="C:cytoplasm"/>
    <property type="evidence" value="ECO:0007669"/>
    <property type="project" value="TreeGrafter"/>
</dbReference>
<protein>
    <recommendedName>
        <fullName evidence="3">peptide-methionine (R)-S-oxide reductase</fullName>
        <ecNumber evidence="3">1.8.4.12</ecNumber>
    </recommendedName>
</protein>
<dbReference type="EC" id="1.8.4.12" evidence="3"/>
<evidence type="ECO:0000256" key="6">
    <source>
        <dbReference type="ARBA" id="ARBA00023002"/>
    </source>
</evidence>
<evidence type="ECO:0000259" key="8">
    <source>
        <dbReference type="PROSITE" id="PS51790"/>
    </source>
</evidence>
<gene>
    <name evidence="9" type="ORF">C8N32_102153</name>
</gene>
<keyword evidence="10" id="KW-1185">Reference proteome</keyword>
<dbReference type="GO" id="GO:0006979">
    <property type="term" value="P:response to oxidative stress"/>
    <property type="evidence" value="ECO:0007669"/>
    <property type="project" value="InterPro"/>
</dbReference>
<dbReference type="PANTHER" id="PTHR10173:SF52">
    <property type="entry name" value="METHIONINE-R-SULFOXIDE REDUCTASE B1"/>
    <property type="match status" value="1"/>
</dbReference>
<reference evidence="9 10" key="1">
    <citation type="submission" date="2018-04" db="EMBL/GenBank/DDBJ databases">
        <title>Genomic Encyclopedia of Archaeal and Bacterial Type Strains, Phase II (KMG-II): from individual species to whole genera.</title>
        <authorList>
            <person name="Goeker M."/>
        </authorList>
    </citation>
    <scope>NUCLEOTIDE SEQUENCE [LARGE SCALE GENOMIC DNA]</scope>
    <source>
        <strain evidence="9 10">DSM 18064</strain>
    </source>
</reference>
<dbReference type="Proteomes" id="UP000243859">
    <property type="component" value="Unassembled WGS sequence"/>
</dbReference>
<evidence type="ECO:0000256" key="5">
    <source>
        <dbReference type="ARBA" id="ARBA00022833"/>
    </source>
</evidence>
<evidence type="ECO:0000256" key="2">
    <source>
        <dbReference type="ARBA" id="ARBA00007174"/>
    </source>
</evidence>
<comment type="cofactor">
    <cofactor evidence="1">
        <name>Zn(2+)</name>
        <dbReference type="ChEBI" id="CHEBI:29105"/>
    </cofactor>
</comment>
<dbReference type="NCBIfam" id="TIGR00357">
    <property type="entry name" value="peptide-methionine (R)-S-oxide reductase MsrB"/>
    <property type="match status" value="1"/>
</dbReference>
<comment type="catalytic activity">
    <reaction evidence="7">
        <text>L-methionyl-[protein] + [thioredoxin]-disulfide + H2O = L-methionyl-(R)-S-oxide-[protein] + [thioredoxin]-dithiol</text>
        <dbReference type="Rhea" id="RHEA:24164"/>
        <dbReference type="Rhea" id="RHEA-COMP:10698"/>
        <dbReference type="Rhea" id="RHEA-COMP:10700"/>
        <dbReference type="Rhea" id="RHEA-COMP:12313"/>
        <dbReference type="Rhea" id="RHEA-COMP:12314"/>
        <dbReference type="ChEBI" id="CHEBI:15377"/>
        <dbReference type="ChEBI" id="CHEBI:16044"/>
        <dbReference type="ChEBI" id="CHEBI:29950"/>
        <dbReference type="ChEBI" id="CHEBI:45764"/>
        <dbReference type="ChEBI" id="CHEBI:50058"/>
        <dbReference type="EC" id="1.8.4.12"/>
    </reaction>
</comment>
<accession>A0A2T5BVP1</accession>
<organism evidence="9 10">
    <name type="scientific">Rhodovulum imhoffii</name>
    <dbReference type="NCBI Taxonomy" id="365340"/>
    <lineage>
        <taxon>Bacteria</taxon>
        <taxon>Pseudomonadati</taxon>
        <taxon>Pseudomonadota</taxon>
        <taxon>Alphaproteobacteria</taxon>
        <taxon>Rhodobacterales</taxon>
        <taxon>Paracoccaceae</taxon>
        <taxon>Rhodovulum</taxon>
    </lineage>
</organism>
<keyword evidence="6" id="KW-0560">Oxidoreductase</keyword>
<name>A0A2T5BVP1_9RHOB</name>
<dbReference type="AlphaFoldDB" id="A0A2T5BVP1"/>
<feature type="domain" description="MsrB" evidence="8">
    <location>
        <begin position="20"/>
        <end position="141"/>
    </location>
</feature>
<keyword evidence="5" id="KW-0862">Zinc</keyword>
<dbReference type="PANTHER" id="PTHR10173">
    <property type="entry name" value="METHIONINE SULFOXIDE REDUCTASE"/>
    <property type="match status" value="1"/>
</dbReference>
<dbReference type="Gene3D" id="2.170.150.20">
    <property type="entry name" value="Peptide methionine sulfoxide reductase"/>
    <property type="match status" value="1"/>
</dbReference>
<evidence type="ECO:0000313" key="9">
    <source>
        <dbReference type="EMBL" id="PTN03627.1"/>
    </source>
</evidence>
<dbReference type="SUPFAM" id="SSF51316">
    <property type="entry name" value="Mss4-like"/>
    <property type="match status" value="1"/>
</dbReference>
<comment type="caution">
    <text evidence="9">The sequence shown here is derived from an EMBL/GenBank/DDBJ whole genome shotgun (WGS) entry which is preliminary data.</text>
</comment>
<evidence type="ECO:0000313" key="10">
    <source>
        <dbReference type="Proteomes" id="UP000243859"/>
    </source>
</evidence>
<evidence type="ECO:0000256" key="4">
    <source>
        <dbReference type="ARBA" id="ARBA00022723"/>
    </source>
</evidence>
<evidence type="ECO:0000256" key="1">
    <source>
        <dbReference type="ARBA" id="ARBA00001947"/>
    </source>
</evidence>
<proteinExistence type="inferred from homology"/>
<dbReference type="GO" id="GO:0030091">
    <property type="term" value="P:protein repair"/>
    <property type="evidence" value="ECO:0007669"/>
    <property type="project" value="InterPro"/>
</dbReference>
<dbReference type="Pfam" id="PF01641">
    <property type="entry name" value="SelR"/>
    <property type="match status" value="1"/>
</dbReference>
<dbReference type="EMBL" id="QAAA01000002">
    <property type="protein sequence ID" value="PTN03627.1"/>
    <property type="molecule type" value="Genomic_DNA"/>
</dbReference>
<dbReference type="FunFam" id="2.170.150.20:FF:000001">
    <property type="entry name" value="Peptide methionine sulfoxide reductase MsrB"/>
    <property type="match status" value="1"/>
</dbReference>
<dbReference type="InterPro" id="IPR011057">
    <property type="entry name" value="Mss4-like_sf"/>
</dbReference>
<dbReference type="PROSITE" id="PS51790">
    <property type="entry name" value="MSRB"/>
    <property type="match status" value="1"/>
</dbReference>
<dbReference type="GO" id="GO:0033743">
    <property type="term" value="F:peptide-methionine (R)-S-oxide reductase activity"/>
    <property type="evidence" value="ECO:0007669"/>
    <property type="project" value="UniProtKB-EC"/>
</dbReference>
<comment type="similarity">
    <text evidence="2">Belongs to the MsrB Met sulfoxide reductase family.</text>
</comment>
<evidence type="ECO:0000256" key="7">
    <source>
        <dbReference type="ARBA" id="ARBA00048488"/>
    </source>
</evidence>
<evidence type="ECO:0000256" key="3">
    <source>
        <dbReference type="ARBA" id="ARBA00012499"/>
    </source>
</evidence>
<dbReference type="InterPro" id="IPR028427">
    <property type="entry name" value="Met_Sox_Rdtase_MsrB"/>
</dbReference>